<gene>
    <name evidence="2" type="ORF">QOZ84_01855</name>
</gene>
<keyword evidence="3" id="KW-1185">Reference proteome</keyword>
<evidence type="ECO:0000259" key="1">
    <source>
        <dbReference type="Pfam" id="PF07872"/>
    </source>
</evidence>
<comment type="caution">
    <text evidence="2">The sequence shown here is derived from an EMBL/GenBank/DDBJ whole genome shotgun (WGS) entry which is preliminary data.</text>
</comment>
<organism evidence="2 3">
    <name type="scientific">Romboutsia sedimentorum</name>
    <dbReference type="NCBI Taxonomy" id="1368474"/>
    <lineage>
        <taxon>Bacteria</taxon>
        <taxon>Bacillati</taxon>
        <taxon>Bacillota</taxon>
        <taxon>Clostridia</taxon>
        <taxon>Peptostreptococcales</taxon>
        <taxon>Peptostreptococcaceae</taxon>
        <taxon>Romboutsia</taxon>
    </lineage>
</organism>
<feature type="domain" description="DUF1659" evidence="1">
    <location>
        <begin position="2"/>
        <end position="72"/>
    </location>
</feature>
<proteinExistence type="predicted"/>
<name>A0ABT7E5S1_9FIRM</name>
<protein>
    <submittedName>
        <fullName evidence="2">DUF1659 domain-containing protein</fullName>
    </submittedName>
</protein>
<evidence type="ECO:0000313" key="2">
    <source>
        <dbReference type="EMBL" id="MDK2562277.1"/>
    </source>
</evidence>
<dbReference type="RefSeq" id="WP_284131258.1">
    <property type="nucleotide sequence ID" value="NZ_JASKYM010000001.1"/>
</dbReference>
<dbReference type="EMBL" id="JASKYM010000001">
    <property type="protein sequence ID" value="MDK2562277.1"/>
    <property type="molecule type" value="Genomic_DNA"/>
</dbReference>
<accession>A0ABT7E5S1</accession>
<dbReference type="Pfam" id="PF07872">
    <property type="entry name" value="DUF1659"/>
    <property type="match status" value="1"/>
</dbReference>
<evidence type="ECO:0000313" key="3">
    <source>
        <dbReference type="Proteomes" id="UP001301012"/>
    </source>
</evidence>
<reference evidence="2 3" key="1">
    <citation type="submission" date="2023-05" db="EMBL/GenBank/DDBJ databases">
        <title>Rombocin, a short stable natural nisin variant, displays selective antimicrobial activity against Listeria monocytogenes and employs dual mode of action to kill target bacterial strains.</title>
        <authorList>
            <person name="Wambui J."/>
            <person name="Stephan R."/>
            <person name="Kuipers O.P."/>
        </authorList>
    </citation>
    <scope>NUCLEOTIDE SEQUENCE [LARGE SCALE GENOMIC DNA]</scope>
    <source>
        <strain evidence="2 3">RC002</strain>
    </source>
</reference>
<dbReference type="InterPro" id="IPR012454">
    <property type="entry name" value="DUF1659"/>
</dbReference>
<dbReference type="Proteomes" id="UP001301012">
    <property type="component" value="Unassembled WGS sequence"/>
</dbReference>
<sequence>MAVITTKNPSSLKMRFDCGKNDNGKVIVKSKSFSNVRPDATHDKVYEVAEIIASLQEHNLIESLKIDNCTISK</sequence>